<accession>A0A844DWS5</accession>
<dbReference type="Proteomes" id="UP000431304">
    <property type="component" value="Unassembled WGS sequence"/>
</dbReference>
<dbReference type="AlphaFoldDB" id="A0A844DWS5"/>
<reference evidence="2 3" key="1">
    <citation type="journal article" date="2019" name="Nat. Med.">
        <title>A library of human gut bacterial isolates paired with longitudinal multiomics data enables mechanistic microbiome research.</title>
        <authorList>
            <person name="Poyet M."/>
            <person name="Groussin M."/>
            <person name="Gibbons S.M."/>
            <person name="Avila-Pacheco J."/>
            <person name="Jiang X."/>
            <person name="Kearney S.M."/>
            <person name="Perrotta A.R."/>
            <person name="Berdy B."/>
            <person name="Zhao S."/>
            <person name="Lieberman T.D."/>
            <person name="Swanson P.K."/>
            <person name="Smith M."/>
            <person name="Roesemann S."/>
            <person name="Alexander J.E."/>
            <person name="Rich S.A."/>
            <person name="Livny J."/>
            <person name="Vlamakis H."/>
            <person name="Clish C."/>
            <person name="Bullock K."/>
            <person name="Deik A."/>
            <person name="Scott J."/>
            <person name="Pierce K.A."/>
            <person name="Xavier R.J."/>
            <person name="Alm E.J."/>
        </authorList>
    </citation>
    <scope>NUCLEOTIDE SEQUENCE [LARGE SCALE GENOMIC DNA]</scope>
    <source>
        <strain evidence="2 3">BIOML-A3</strain>
    </source>
</reference>
<dbReference type="PANTHER" id="PTHR43236">
    <property type="entry name" value="ANTITOXIN HIGA1"/>
    <property type="match status" value="1"/>
</dbReference>
<dbReference type="Pfam" id="PF06114">
    <property type="entry name" value="Peptidase_M78"/>
    <property type="match status" value="1"/>
</dbReference>
<dbReference type="PANTHER" id="PTHR43236:SF1">
    <property type="entry name" value="BLL7220 PROTEIN"/>
    <property type="match status" value="1"/>
</dbReference>
<gene>
    <name evidence="2" type="ORF">GKE72_01300</name>
</gene>
<dbReference type="EMBL" id="WKRA01000001">
    <property type="protein sequence ID" value="MSD14729.1"/>
    <property type="molecule type" value="Genomic_DNA"/>
</dbReference>
<dbReference type="InterPro" id="IPR010359">
    <property type="entry name" value="IrrE_HExxH"/>
</dbReference>
<dbReference type="InterPro" id="IPR052345">
    <property type="entry name" value="Rad_response_metalloprotease"/>
</dbReference>
<organism evidence="2 3">
    <name type="scientific">Eubacterium ramulus</name>
    <dbReference type="NCBI Taxonomy" id="39490"/>
    <lineage>
        <taxon>Bacteria</taxon>
        <taxon>Bacillati</taxon>
        <taxon>Bacillota</taxon>
        <taxon>Clostridia</taxon>
        <taxon>Eubacteriales</taxon>
        <taxon>Eubacteriaceae</taxon>
        <taxon>Eubacterium</taxon>
    </lineage>
</organism>
<name>A0A844DWS5_EUBRA</name>
<comment type="caution">
    <text evidence="2">The sequence shown here is derived from an EMBL/GenBank/DDBJ whole genome shotgun (WGS) entry which is preliminary data.</text>
</comment>
<sequence>MVGLKKDIKKLVQYYINKFDTRNPFELAEYLNVEVMTGPLGGRAGCYMFIKNHKCIFLNEDLEDHERTLVMAHELAHSILHRKQNCYFIRNQTLLLTSKFEIEANTFAAELLIPDELISDNPGLTSDQVARLAGYNAAIMKFKKP</sequence>
<proteinExistence type="predicted"/>
<evidence type="ECO:0000313" key="2">
    <source>
        <dbReference type="EMBL" id="MSD14729.1"/>
    </source>
</evidence>
<dbReference type="Gene3D" id="1.10.10.2910">
    <property type="match status" value="1"/>
</dbReference>
<evidence type="ECO:0000259" key="1">
    <source>
        <dbReference type="Pfam" id="PF06114"/>
    </source>
</evidence>
<evidence type="ECO:0000313" key="3">
    <source>
        <dbReference type="Proteomes" id="UP000431304"/>
    </source>
</evidence>
<protein>
    <submittedName>
        <fullName evidence="2">ImmA/IrrE family metallo-endopeptidase</fullName>
    </submittedName>
</protein>
<feature type="domain" description="IrrE N-terminal-like" evidence="1">
    <location>
        <begin position="28"/>
        <end position="120"/>
    </location>
</feature>